<accession>A0ABW8K377</accession>
<keyword evidence="1" id="KW-1133">Transmembrane helix</keyword>
<keyword evidence="1" id="KW-0472">Membrane</keyword>
<gene>
    <name evidence="4" type="primary">nrfB</name>
    <name evidence="4" type="ORF">ISS97_08740</name>
</gene>
<comment type="caution">
    <text evidence="4">The sequence shown here is derived from an EMBL/GenBank/DDBJ whole genome shotgun (WGS) entry which is preliminary data.</text>
</comment>
<dbReference type="SUPFAM" id="SSF53448">
    <property type="entry name" value="Nucleotide-diphospho-sugar transferases"/>
    <property type="match status" value="1"/>
</dbReference>
<sequence>MWWLDAFSTYLYGLGVVVTVIALLMLLSGLDDLFIDIVYWSRRLWKSLVVYRKHEHTYYHELYRPAEKPLAIMVPAWHETGVIGHMAELAATTLDYENYHIFVGTYPNDADTQHDVDEVCVRFPNVHKVVCARPGPTSKADCLNNVLDAILQFERRAHITFEGFILHDAEDVVCELELRLFNFLVGRKDLIQIPVYPFERQWNNFTSLHYLDEFAELHGKDVPVREALAGQVPSAGVGTCFSRRAVLALIEDGNGIAFDVQSLTEDYDIGLRLKTRGMAEIFVRFPVLRYRRHPIHESHVGQSWRESNVICVREYFPDRLTTAVRQKSRWIIGIVYQGYRTHGWKHGLVLNYFLWRDRKGAINNFVSFAAMLVLLHLIMIWLLQLAWPAAPRFVSIFEGQPWFDSILAANVALMGNRMLQRIIFVSGYYGLKQGLLSIPRLLWGNLVNFLANWRAIRQIIQYGDPHRVAWDKTTHDFPSLGGENHAKRSLDEMLVANGSVSATQLHEAEQHRIDGLQLGSSMIHRGLITAEQLARPIAEQIGVACESVDSAKLPHELIEAVPADVALHYAVMPLRVDGGTLVLASEAYVDPVSLAAIARRLERPVRYVIAHKGQVTVGLRHWYAHVREHDPRHLLDIAAHCGRIDGERVPALWRDYVSQQVMLGEILVAQGHLDEVAFKALLLSHARSGQPLGEFLVAQGVISRETLDRMLTLQAALQPSIAALLEREGAWPAPRTTPAERAA</sequence>
<feature type="transmembrane region" description="Helical" evidence="1">
    <location>
        <begin position="12"/>
        <end position="35"/>
    </location>
</feature>
<evidence type="ECO:0000259" key="2">
    <source>
        <dbReference type="Pfam" id="PF05157"/>
    </source>
</evidence>
<dbReference type="Pfam" id="PF05157">
    <property type="entry name" value="MshEN"/>
    <property type="match status" value="1"/>
</dbReference>
<name>A0ABW8K377_9GAMM</name>
<keyword evidence="1" id="KW-0812">Transmembrane</keyword>
<dbReference type="InterPro" id="IPR001173">
    <property type="entry name" value="Glyco_trans_2-like"/>
</dbReference>
<feature type="domain" description="Glycosyltransferase 2-like" evidence="3">
    <location>
        <begin position="164"/>
        <end position="381"/>
    </location>
</feature>
<dbReference type="SUPFAM" id="SSF160246">
    <property type="entry name" value="EspE N-terminal domain-like"/>
    <property type="match status" value="2"/>
</dbReference>
<dbReference type="NCBIfam" id="NF011305">
    <property type="entry name" value="PRK14716.1-3"/>
    <property type="match status" value="1"/>
</dbReference>
<feature type="transmembrane region" description="Helical" evidence="1">
    <location>
        <begin position="365"/>
        <end position="387"/>
    </location>
</feature>
<dbReference type="Pfam" id="PF13632">
    <property type="entry name" value="Glyco_trans_2_3"/>
    <property type="match status" value="1"/>
</dbReference>
<dbReference type="Proteomes" id="UP001620408">
    <property type="component" value="Unassembled WGS sequence"/>
</dbReference>
<dbReference type="Gene3D" id="3.30.300.160">
    <property type="entry name" value="Type II secretion system, protein E, N-terminal domain"/>
    <property type="match status" value="1"/>
</dbReference>
<dbReference type="RefSeq" id="WP_379985208.1">
    <property type="nucleotide sequence ID" value="NZ_JADIKD010000009.1"/>
</dbReference>
<evidence type="ECO:0000259" key="3">
    <source>
        <dbReference type="Pfam" id="PF13632"/>
    </source>
</evidence>
<feature type="domain" description="Type II secretion system protein GspE N-terminal" evidence="2">
    <location>
        <begin position="547"/>
        <end position="627"/>
    </location>
</feature>
<evidence type="ECO:0000313" key="5">
    <source>
        <dbReference type="Proteomes" id="UP001620408"/>
    </source>
</evidence>
<dbReference type="NCBIfam" id="NF012033">
    <property type="entry name" value="PRK15489.1"/>
    <property type="match status" value="1"/>
</dbReference>
<protein>
    <submittedName>
        <fullName evidence="4">Phage adsorption protein NrfB</fullName>
    </submittedName>
</protein>
<dbReference type="InterPro" id="IPR007831">
    <property type="entry name" value="T2SS_GspE_N"/>
</dbReference>
<dbReference type="InterPro" id="IPR037257">
    <property type="entry name" value="T2SS_E_N_sf"/>
</dbReference>
<dbReference type="InterPro" id="IPR029044">
    <property type="entry name" value="Nucleotide-diphossugar_trans"/>
</dbReference>
<dbReference type="EMBL" id="JADIKD010000009">
    <property type="protein sequence ID" value="MFK2917349.1"/>
    <property type="molecule type" value="Genomic_DNA"/>
</dbReference>
<keyword evidence="5" id="KW-1185">Reference proteome</keyword>
<reference evidence="4 5" key="1">
    <citation type="submission" date="2020-10" db="EMBL/GenBank/DDBJ databases">
        <title>Phylogeny of dyella-like bacteria.</title>
        <authorList>
            <person name="Fu J."/>
        </authorList>
    </citation>
    <scope>NUCLEOTIDE SEQUENCE [LARGE SCALE GENOMIC DNA]</scope>
    <source>
        <strain evidence="4 5">BB4</strain>
    </source>
</reference>
<evidence type="ECO:0000256" key="1">
    <source>
        <dbReference type="SAM" id="Phobius"/>
    </source>
</evidence>
<organism evidence="4 5">
    <name type="scientific">Dyella koreensis</name>
    <dbReference type="NCBI Taxonomy" id="311235"/>
    <lineage>
        <taxon>Bacteria</taxon>
        <taxon>Pseudomonadati</taxon>
        <taxon>Pseudomonadota</taxon>
        <taxon>Gammaproteobacteria</taxon>
        <taxon>Lysobacterales</taxon>
        <taxon>Rhodanobacteraceae</taxon>
        <taxon>Dyella</taxon>
    </lineage>
</organism>
<evidence type="ECO:0000313" key="4">
    <source>
        <dbReference type="EMBL" id="MFK2917349.1"/>
    </source>
</evidence>
<proteinExistence type="predicted"/>